<feature type="compositionally biased region" description="Low complexity" evidence="1">
    <location>
        <begin position="233"/>
        <end position="247"/>
    </location>
</feature>
<sequence length="305" mass="33150">MSDSKEHVPSSFDNRLSFILSFTLITTETLITGPISAARCTFAAFASNASLLFSACMYFSLNLQLVPVHGVNGLKMKKYVGPRFVAVCNFAPLAVGGQFGLYNGVSSSELVCFVILVSYMLHRQMALKRVLSDVSAEMTALQHAAYSAAPILQFGDIILRISTAINFAGSILDFYLAKHLGNTELNFQLSLLDLCIFNARLFLYAVLAATDPSFRRAIGALRNPHRSAGPDGSQQSSSTAKAQSWSSRGTTPSLCTRTLVDGSNTEGESAESMVRLSLDAAGRPRQTETDTHHTRRHRDPEEGIE</sequence>
<feature type="compositionally biased region" description="Polar residues" evidence="1">
    <location>
        <begin position="248"/>
        <end position="267"/>
    </location>
</feature>
<name>A0A8H6XIT6_9AGAR</name>
<reference evidence="3" key="1">
    <citation type="submission" date="2020-05" db="EMBL/GenBank/DDBJ databases">
        <title>Mycena genomes resolve the evolution of fungal bioluminescence.</title>
        <authorList>
            <person name="Tsai I.J."/>
        </authorList>
    </citation>
    <scope>NUCLEOTIDE SEQUENCE</scope>
    <source>
        <strain evidence="3">CCC161011</strain>
    </source>
</reference>
<feature type="region of interest" description="Disordered" evidence="1">
    <location>
        <begin position="225"/>
        <end position="305"/>
    </location>
</feature>
<dbReference type="EMBL" id="JACAZI010000018">
    <property type="protein sequence ID" value="KAF7341209.1"/>
    <property type="molecule type" value="Genomic_DNA"/>
</dbReference>
<keyword evidence="2" id="KW-1133">Transmembrane helix</keyword>
<dbReference type="Proteomes" id="UP000620124">
    <property type="component" value="Unassembled WGS sequence"/>
</dbReference>
<proteinExistence type="predicted"/>
<feature type="compositionally biased region" description="Basic and acidic residues" evidence="1">
    <location>
        <begin position="285"/>
        <end position="305"/>
    </location>
</feature>
<feature type="transmembrane region" description="Helical" evidence="2">
    <location>
        <begin position="99"/>
        <end position="121"/>
    </location>
</feature>
<dbReference type="AlphaFoldDB" id="A0A8H6XIT6"/>
<dbReference type="OrthoDB" id="3251871at2759"/>
<accession>A0A8H6XIT6</accession>
<comment type="caution">
    <text evidence="3">The sequence shown here is derived from an EMBL/GenBank/DDBJ whole genome shotgun (WGS) entry which is preliminary data.</text>
</comment>
<protein>
    <submittedName>
        <fullName evidence="3">Uncharacterized protein</fullName>
    </submittedName>
</protein>
<keyword evidence="2" id="KW-0812">Transmembrane</keyword>
<keyword evidence="2" id="KW-0472">Membrane</keyword>
<keyword evidence="4" id="KW-1185">Reference proteome</keyword>
<evidence type="ECO:0000256" key="1">
    <source>
        <dbReference type="SAM" id="MobiDB-lite"/>
    </source>
</evidence>
<gene>
    <name evidence="3" type="ORF">MVEN_01856300</name>
</gene>
<organism evidence="3 4">
    <name type="scientific">Mycena venus</name>
    <dbReference type="NCBI Taxonomy" id="2733690"/>
    <lineage>
        <taxon>Eukaryota</taxon>
        <taxon>Fungi</taxon>
        <taxon>Dikarya</taxon>
        <taxon>Basidiomycota</taxon>
        <taxon>Agaricomycotina</taxon>
        <taxon>Agaricomycetes</taxon>
        <taxon>Agaricomycetidae</taxon>
        <taxon>Agaricales</taxon>
        <taxon>Marasmiineae</taxon>
        <taxon>Mycenaceae</taxon>
        <taxon>Mycena</taxon>
    </lineage>
</organism>
<feature type="transmembrane region" description="Helical" evidence="2">
    <location>
        <begin position="16"/>
        <end position="35"/>
    </location>
</feature>
<feature type="transmembrane region" description="Helical" evidence="2">
    <location>
        <begin position="42"/>
        <end position="61"/>
    </location>
</feature>
<evidence type="ECO:0000256" key="2">
    <source>
        <dbReference type="SAM" id="Phobius"/>
    </source>
</evidence>
<evidence type="ECO:0000313" key="3">
    <source>
        <dbReference type="EMBL" id="KAF7341209.1"/>
    </source>
</evidence>
<evidence type="ECO:0000313" key="4">
    <source>
        <dbReference type="Proteomes" id="UP000620124"/>
    </source>
</evidence>